<evidence type="ECO:0000313" key="2">
    <source>
        <dbReference type="Proteomes" id="UP000824881"/>
    </source>
</evidence>
<proteinExistence type="predicted"/>
<name>A0ACB7IKB3_PLECO</name>
<dbReference type="EMBL" id="WQMT02000009">
    <property type="protein sequence ID" value="KAG9218633.1"/>
    <property type="molecule type" value="Genomic_DNA"/>
</dbReference>
<keyword evidence="2" id="KW-1185">Reference proteome</keyword>
<reference evidence="1 2" key="1">
    <citation type="journal article" date="2021" name="Appl. Environ. Microbiol.">
        <title>Genetic linkage and physical mapping for an oyster mushroom Pleurotus cornucopiae and QTL analysis for the trait cap color.</title>
        <authorList>
            <person name="Zhang Y."/>
            <person name="Gao W."/>
            <person name="Sonnenberg A."/>
            <person name="Chen Q."/>
            <person name="Zhang J."/>
            <person name="Huang C."/>
        </authorList>
    </citation>
    <scope>NUCLEOTIDE SEQUENCE [LARGE SCALE GENOMIC DNA]</scope>
    <source>
        <strain evidence="1">CCMSSC00406</strain>
    </source>
</reference>
<comment type="caution">
    <text evidence="1">The sequence shown here is derived from an EMBL/GenBank/DDBJ whole genome shotgun (WGS) entry which is preliminary data.</text>
</comment>
<gene>
    <name evidence="1" type="ORF">CCMSSC00406_0001253</name>
</gene>
<organism evidence="1 2">
    <name type="scientific">Pleurotus cornucopiae</name>
    <name type="common">Cornucopia mushroom</name>
    <dbReference type="NCBI Taxonomy" id="5321"/>
    <lineage>
        <taxon>Eukaryota</taxon>
        <taxon>Fungi</taxon>
        <taxon>Dikarya</taxon>
        <taxon>Basidiomycota</taxon>
        <taxon>Agaricomycotina</taxon>
        <taxon>Agaricomycetes</taxon>
        <taxon>Agaricomycetidae</taxon>
        <taxon>Agaricales</taxon>
        <taxon>Pleurotineae</taxon>
        <taxon>Pleurotaceae</taxon>
        <taxon>Pleurotus</taxon>
    </lineage>
</organism>
<protein>
    <submittedName>
        <fullName evidence="1">Uncharacterized protein</fullName>
    </submittedName>
</protein>
<accession>A0ACB7IKB3</accession>
<dbReference type="Proteomes" id="UP000824881">
    <property type="component" value="Unassembled WGS sequence"/>
</dbReference>
<evidence type="ECO:0000313" key="1">
    <source>
        <dbReference type="EMBL" id="KAG9218633.1"/>
    </source>
</evidence>
<sequence>MLSSDKPLIRYLVIYLLVLETFGTACVIHMMYEVFVMPMGAPKPPGPPKPPTMLPADAITTVLISTPVQLFLAWRISVLTSSKIVAIFISLLAITSLGGGIAMSALVILNPDFARFETFYPATGTWLGSSALADVIISTALVMTLRRKRTGMQVTDNIINKIMTFTIQTGFVTAVFAIADVVLALTLRDSGFNFIPDFMLSKLYSNTLIASLNARVDFGQVLNNPNNVLFKGPRKESQSSVQIGTRSGFTTTLADSRHFSDNSRQYFDFDHPDPPKLQDIELGRSEQL</sequence>